<reference evidence="1" key="1">
    <citation type="submission" date="2018-02" db="EMBL/GenBank/DDBJ databases">
        <title>Rhizophora mucronata_Transcriptome.</title>
        <authorList>
            <person name="Meera S.P."/>
            <person name="Sreeshan A."/>
            <person name="Augustine A."/>
        </authorList>
    </citation>
    <scope>NUCLEOTIDE SEQUENCE</scope>
    <source>
        <tissue evidence="1">Leaf</tissue>
    </source>
</reference>
<accession>A0A2P2NAM3</accession>
<evidence type="ECO:0000313" key="1">
    <source>
        <dbReference type="EMBL" id="MBX39527.1"/>
    </source>
</evidence>
<proteinExistence type="predicted"/>
<dbReference type="AlphaFoldDB" id="A0A2P2NAM3"/>
<dbReference type="EMBL" id="GGEC01059043">
    <property type="protein sequence ID" value="MBX39527.1"/>
    <property type="molecule type" value="Transcribed_RNA"/>
</dbReference>
<protein>
    <submittedName>
        <fullName evidence="1">Uncharacterized protein</fullName>
    </submittedName>
</protein>
<organism evidence="1">
    <name type="scientific">Rhizophora mucronata</name>
    <name type="common">Asiatic mangrove</name>
    <dbReference type="NCBI Taxonomy" id="61149"/>
    <lineage>
        <taxon>Eukaryota</taxon>
        <taxon>Viridiplantae</taxon>
        <taxon>Streptophyta</taxon>
        <taxon>Embryophyta</taxon>
        <taxon>Tracheophyta</taxon>
        <taxon>Spermatophyta</taxon>
        <taxon>Magnoliopsida</taxon>
        <taxon>eudicotyledons</taxon>
        <taxon>Gunneridae</taxon>
        <taxon>Pentapetalae</taxon>
        <taxon>rosids</taxon>
        <taxon>fabids</taxon>
        <taxon>Malpighiales</taxon>
        <taxon>Rhizophoraceae</taxon>
        <taxon>Rhizophora</taxon>
    </lineage>
</organism>
<name>A0A2P2NAM3_RHIMU</name>
<sequence>MQFSQEPRNNWYSHNKSQQALENNSKLLQAISYQSCF</sequence>